<dbReference type="SUPFAM" id="SSF53383">
    <property type="entry name" value="PLP-dependent transferases"/>
    <property type="match status" value="1"/>
</dbReference>
<dbReference type="HAMAP" id="MF_00160">
    <property type="entry name" value="SerC_aminotrans_5"/>
    <property type="match status" value="1"/>
</dbReference>
<dbReference type="PRINTS" id="PR00320">
    <property type="entry name" value="GPROTEINBRPT"/>
</dbReference>
<evidence type="ECO:0000313" key="18">
    <source>
        <dbReference type="Proteomes" id="UP000268093"/>
    </source>
</evidence>
<keyword evidence="8 17" id="KW-0808">Transferase</keyword>
<dbReference type="FunFam" id="3.40.640.10:FF:000010">
    <property type="entry name" value="Phosphoserine aminotransferase"/>
    <property type="match status" value="1"/>
</dbReference>
<keyword evidence="5 13" id="KW-0853">WD repeat</keyword>
<feature type="repeat" description="WD" evidence="13">
    <location>
        <begin position="566"/>
        <end position="605"/>
    </location>
</feature>
<feature type="repeat" description="WD" evidence="13">
    <location>
        <begin position="446"/>
        <end position="485"/>
    </location>
</feature>
<dbReference type="InterPro" id="IPR022278">
    <property type="entry name" value="Pser_aminoTfrase"/>
</dbReference>
<keyword evidence="7" id="KW-0028">Amino-acid biosynthesis</keyword>
<evidence type="ECO:0000256" key="6">
    <source>
        <dbReference type="ARBA" id="ARBA00022576"/>
    </source>
</evidence>
<dbReference type="InterPro" id="IPR036047">
    <property type="entry name" value="F-box-like_dom_sf"/>
</dbReference>
<feature type="repeat" description="WD" evidence="13">
    <location>
        <begin position="486"/>
        <end position="525"/>
    </location>
</feature>
<dbReference type="InterPro" id="IPR015421">
    <property type="entry name" value="PyrdxlP-dep_Trfase_major"/>
</dbReference>
<dbReference type="Gene3D" id="3.90.1150.10">
    <property type="entry name" value="Aspartate Aminotransferase, domain 1"/>
    <property type="match status" value="2"/>
</dbReference>
<feature type="repeat" description="WD" evidence="13">
    <location>
        <begin position="526"/>
        <end position="565"/>
    </location>
</feature>
<dbReference type="SUPFAM" id="SSF81383">
    <property type="entry name" value="F-box domain"/>
    <property type="match status" value="1"/>
</dbReference>
<dbReference type="Gene3D" id="1.20.1280.50">
    <property type="match status" value="1"/>
</dbReference>
<keyword evidence="6" id="KW-0032">Aminotransferase</keyword>
<keyword evidence="18" id="KW-1185">Reference proteome</keyword>
<evidence type="ECO:0000256" key="10">
    <source>
        <dbReference type="ARBA" id="ARBA00022898"/>
    </source>
</evidence>
<evidence type="ECO:0000256" key="12">
    <source>
        <dbReference type="ARBA" id="ARBA00049007"/>
    </source>
</evidence>
<feature type="repeat" description="WD" evidence="13">
    <location>
        <begin position="606"/>
        <end position="645"/>
    </location>
</feature>
<comment type="pathway">
    <text evidence="2">Amino-acid biosynthesis; L-serine biosynthesis; L-serine from 3-phospho-D-glycerate: step 2/3.</text>
</comment>
<evidence type="ECO:0000256" key="1">
    <source>
        <dbReference type="ARBA" id="ARBA00001933"/>
    </source>
</evidence>
<comment type="cofactor">
    <cofactor evidence="1 14">
        <name>pyridoxal 5'-phosphate</name>
        <dbReference type="ChEBI" id="CHEBI:597326"/>
    </cofactor>
</comment>
<dbReference type="Gene3D" id="3.40.640.10">
    <property type="entry name" value="Type I PLP-dependent aspartate aminotransferase-like (Major domain)"/>
    <property type="match status" value="1"/>
</dbReference>
<comment type="catalytic activity">
    <reaction evidence="12">
        <text>O-phospho-L-serine + 2-oxoglutarate = 3-phosphooxypyruvate + L-glutamate</text>
        <dbReference type="Rhea" id="RHEA:14329"/>
        <dbReference type="ChEBI" id="CHEBI:16810"/>
        <dbReference type="ChEBI" id="CHEBI:18110"/>
        <dbReference type="ChEBI" id="CHEBI:29985"/>
        <dbReference type="ChEBI" id="CHEBI:57524"/>
        <dbReference type="EC" id="2.6.1.52"/>
    </reaction>
</comment>
<dbReference type="PROSITE" id="PS00678">
    <property type="entry name" value="WD_REPEATS_1"/>
    <property type="match status" value="3"/>
</dbReference>
<dbReference type="GO" id="GO:0004648">
    <property type="term" value="F:O-phospho-L-serine:2-oxoglutarate aminotransferase activity"/>
    <property type="evidence" value="ECO:0007669"/>
    <property type="project" value="UniProtKB-EC"/>
</dbReference>
<dbReference type="EC" id="2.6.1.52" evidence="4"/>
<dbReference type="GO" id="GO:0005737">
    <property type="term" value="C:cytoplasm"/>
    <property type="evidence" value="ECO:0007669"/>
    <property type="project" value="TreeGrafter"/>
</dbReference>
<dbReference type="CDD" id="cd00200">
    <property type="entry name" value="WD40"/>
    <property type="match status" value="1"/>
</dbReference>
<dbReference type="InterPro" id="IPR020472">
    <property type="entry name" value="WD40_PAC1"/>
</dbReference>
<keyword evidence="10" id="KW-0663">Pyridoxal phosphate</keyword>
<evidence type="ECO:0000256" key="11">
    <source>
        <dbReference type="ARBA" id="ARBA00023299"/>
    </source>
</evidence>
<dbReference type="SMART" id="SM00256">
    <property type="entry name" value="FBOX"/>
    <property type="match status" value="1"/>
</dbReference>
<dbReference type="PANTHER" id="PTHR43247:SF1">
    <property type="entry name" value="PHOSPHOSERINE AMINOTRANSFERASE"/>
    <property type="match status" value="1"/>
</dbReference>
<dbReference type="InterPro" id="IPR020578">
    <property type="entry name" value="Aminotrans_V_PyrdxlP_BS"/>
</dbReference>
<comment type="caution">
    <text evidence="17">The sequence shown here is derived from an EMBL/GenBank/DDBJ whole genome shotgun (WGS) entry which is preliminary data.</text>
</comment>
<dbReference type="GO" id="GO:0030170">
    <property type="term" value="F:pyridoxal phosphate binding"/>
    <property type="evidence" value="ECO:0007669"/>
    <property type="project" value="TreeGrafter"/>
</dbReference>
<dbReference type="NCBIfam" id="NF003764">
    <property type="entry name" value="PRK05355.1"/>
    <property type="match status" value="1"/>
</dbReference>
<dbReference type="SMART" id="SM00320">
    <property type="entry name" value="WD40"/>
    <property type="match status" value="6"/>
</dbReference>
<dbReference type="GO" id="GO:0006564">
    <property type="term" value="P:L-serine biosynthetic process"/>
    <property type="evidence" value="ECO:0007669"/>
    <property type="project" value="UniProtKB-KW"/>
</dbReference>
<dbReference type="Pfam" id="PF12937">
    <property type="entry name" value="F-box-like"/>
    <property type="match status" value="1"/>
</dbReference>
<dbReference type="InterPro" id="IPR001680">
    <property type="entry name" value="WD40_rpt"/>
</dbReference>
<comment type="similarity">
    <text evidence="3">Belongs to the class-V pyridoxal-phosphate-dependent aminotransferase family. SerC subfamily.</text>
</comment>
<evidence type="ECO:0000256" key="13">
    <source>
        <dbReference type="PROSITE-ProRule" id="PRU00221"/>
    </source>
</evidence>
<dbReference type="InterPro" id="IPR015422">
    <property type="entry name" value="PyrdxlP-dep_Trfase_small"/>
</dbReference>
<evidence type="ECO:0000256" key="5">
    <source>
        <dbReference type="ARBA" id="ARBA00022574"/>
    </source>
</evidence>
<protein>
    <recommendedName>
        <fullName evidence="4">phosphoserine transaminase</fullName>
        <ecNumber evidence="4">2.6.1.52</ecNumber>
    </recommendedName>
</protein>
<accession>A0A433CKB8</accession>
<feature type="compositionally biased region" description="Polar residues" evidence="15">
    <location>
        <begin position="249"/>
        <end position="262"/>
    </location>
</feature>
<evidence type="ECO:0000256" key="4">
    <source>
        <dbReference type="ARBA" id="ARBA00013030"/>
    </source>
</evidence>
<keyword evidence="9" id="KW-0677">Repeat</keyword>
<feature type="region of interest" description="Disordered" evidence="15">
    <location>
        <begin position="209"/>
        <end position="233"/>
    </location>
</feature>
<evidence type="ECO:0000256" key="9">
    <source>
        <dbReference type="ARBA" id="ARBA00022737"/>
    </source>
</evidence>
<dbReference type="PROSITE" id="PS50082">
    <property type="entry name" value="WD_REPEATS_2"/>
    <property type="match status" value="6"/>
</dbReference>
<feature type="region of interest" description="Disordered" evidence="15">
    <location>
        <begin position="243"/>
        <end position="262"/>
    </location>
</feature>
<evidence type="ECO:0000313" key="17">
    <source>
        <dbReference type="EMBL" id="RUP38998.1"/>
    </source>
</evidence>
<reference evidence="17 18" key="1">
    <citation type="journal article" date="2018" name="New Phytol.">
        <title>Phylogenomics of Endogonaceae and evolution of mycorrhizas within Mucoromycota.</title>
        <authorList>
            <person name="Chang Y."/>
            <person name="Desiro A."/>
            <person name="Na H."/>
            <person name="Sandor L."/>
            <person name="Lipzen A."/>
            <person name="Clum A."/>
            <person name="Barry K."/>
            <person name="Grigoriev I.V."/>
            <person name="Martin F.M."/>
            <person name="Stajich J.E."/>
            <person name="Smith M.E."/>
            <person name="Bonito G."/>
            <person name="Spatafora J.W."/>
        </authorList>
    </citation>
    <scope>NUCLEOTIDE SEQUENCE [LARGE SCALE GENOMIC DNA]</scope>
    <source>
        <strain evidence="17 18">GMNB39</strain>
    </source>
</reference>
<dbReference type="PROSITE" id="PS50294">
    <property type="entry name" value="WD_REPEATS_REGION"/>
    <property type="match status" value="6"/>
</dbReference>
<dbReference type="OrthoDB" id="1703350at2759"/>
<dbReference type="PROSITE" id="PS50181">
    <property type="entry name" value="FBOX"/>
    <property type="match status" value="1"/>
</dbReference>
<proteinExistence type="inferred from homology"/>
<feature type="region of interest" description="Disordered" evidence="15">
    <location>
        <begin position="267"/>
        <end position="286"/>
    </location>
</feature>
<dbReference type="Gene3D" id="2.130.10.10">
    <property type="entry name" value="YVTN repeat-like/Quinoprotein amine dehydrogenase"/>
    <property type="match status" value="2"/>
</dbReference>
<dbReference type="SUPFAM" id="SSF50978">
    <property type="entry name" value="WD40 repeat-like"/>
    <property type="match status" value="1"/>
</dbReference>
<dbReference type="InterPro" id="IPR000192">
    <property type="entry name" value="Aminotrans_V_dom"/>
</dbReference>
<evidence type="ECO:0000256" key="15">
    <source>
        <dbReference type="SAM" id="MobiDB-lite"/>
    </source>
</evidence>
<evidence type="ECO:0000256" key="8">
    <source>
        <dbReference type="ARBA" id="ARBA00022679"/>
    </source>
</evidence>
<dbReference type="Pfam" id="PF00266">
    <property type="entry name" value="Aminotran_5"/>
    <property type="match status" value="1"/>
</dbReference>
<dbReference type="Proteomes" id="UP000268093">
    <property type="component" value="Unassembled WGS sequence"/>
</dbReference>
<dbReference type="Pfam" id="PF00400">
    <property type="entry name" value="WD40"/>
    <property type="match status" value="6"/>
</dbReference>
<evidence type="ECO:0000256" key="7">
    <source>
        <dbReference type="ARBA" id="ARBA00022605"/>
    </source>
</evidence>
<evidence type="ECO:0000256" key="14">
    <source>
        <dbReference type="RuleBase" id="RU004504"/>
    </source>
</evidence>
<keyword evidence="11" id="KW-0718">Serine biosynthesis</keyword>
<dbReference type="EMBL" id="RBNI01013018">
    <property type="protein sequence ID" value="RUP38998.1"/>
    <property type="molecule type" value="Genomic_DNA"/>
</dbReference>
<evidence type="ECO:0000256" key="3">
    <source>
        <dbReference type="ARBA" id="ARBA00006904"/>
    </source>
</evidence>
<feature type="domain" description="F-box" evidence="16">
    <location>
        <begin position="137"/>
        <end position="183"/>
    </location>
</feature>
<dbReference type="InterPro" id="IPR019775">
    <property type="entry name" value="WD40_repeat_CS"/>
</dbReference>
<dbReference type="PROSITE" id="PS00595">
    <property type="entry name" value="AA_TRANSFER_CLASS_5"/>
    <property type="match status" value="1"/>
</dbReference>
<gene>
    <name evidence="17" type="ORF">BC936DRAFT_138379</name>
</gene>
<dbReference type="AlphaFoldDB" id="A0A433CKB8"/>
<dbReference type="InterPro" id="IPR015424">
    <property type="entry name" value="PyrdxlP-dep_Trfase"/>
</dbReference>
<dbReference type="InterPro" id="IPR001810">
    <property type="entry name" value="F-box_dom"/>
</dbReference>
<dbReference type="UniPathway" id="UPA00135">
    <property type="reaction ID" value="UER00197"/>
</dbReference>
<evidence type="ECO:0000256" key="2">
    <source>
        <dbReference type="ARBA" id="ARBA00005099"/>
    </source>
</evidence>
<evidence type="ECO:0000259" key="16">
    <source>
        <dbReference type="PROSITE" id="PS50181"/>
    </source>
</evidence>
<feature type="compositionally biased region" description="Low complexity" evidence="15">
    <location>
        <begin position="273"/>
        <end position="286"/>
    </location>
</feature>
<feature type="repeat" description="WD" evidence="13">
    <location>
        <begin position="646"/>
        <end position="687"/>
    </location>
</feature>
<organism evidence="17 18">
    <name type="scientific">Jimgerdemannia flammicorona</name>
    <dbReference type="NCBI Taxonomy" id="994334"/>
    <lineage>
        <taxon>Eukaryota</taxon>
        <taxon>Fungi</taxon>
        <taxon>Fungi incertae sedis</taxon>
        <taxon>Mucoromycota</taxon>
        <taxon>Mucoromycotina</taxon>
        <taxon>Endogonomycetes</taxon>
        <taxon>Endogonales</taxon>
        <taxon>Endogonaceae</taxon>
        <taxon>Jimgerdemannia</taxon>
    </lineage>
</organism>
<name>A0A433CKB8_9FUNG</name>
<sequence length="1117" mass="123189">MFNNFTPPILTTITSSSTRHLRANTISPSSYANEDPIPPWQKTRRSTALSSTPAFSTANGFPTQFNFNAMAAQAYGSGNANDAATDEGYDEQKFETPSYMMSWSEEQRAEFGLQLLLTLPTSLLASVHARITPFLHRDFLSLLPYELAIHILTFTDAHTLSRVALVSKQWHKISEDQQLWRRFFFREGWTVNRQMMNLYLGSYNRTNSGTEEPVDSMEGIEATGGGELGKGKARGIEMPRIEEDAEGDPSSSSPDNAVPQINTVTSSSMSMPTISFPSPLSASSSASTISTSASTTFVSGPPALSASVPVAPALISTPSPLISTRLRSFRRPSELLLRLRNRNNPHIAATSAAASALPNPQASSSAITPSSQLPVAIPVANRSPPPLPPIPIAPLPPTFPHKHHQNQHGQPFISWKHLYHNRHLIEKHWRDGTYTRREIPAAENVADGHQEGIYCVQFDESKIVSGSRDNTIKIWDITTGRCLRTLSKHAASVLCLQYDDRYIVSGSSDNTMIQWDLATGEVIRTLKGHHESVLNLKLDPNHIVSCSKDRTVKIWSLATGELLRTLQGHRAAVNAVQFQDGLVVSASGDRTIKLWDMVTGACLRTFDSHSRGIACVQFDGRLVVSGSSDKTIKVWDVSTGACVSTLNGHTDLVRTLQFDSGRNRIVSGSYDETLKVWDWKTGRFIVDLKEGHTSSLALPLSFAPKPSLIRSHPIPSSPKPVLLKAQAEFLDYGNTGMSILELSHRSKDFETLVNKAKEDLTHLLSIPDNYDILFMQGGGTTQFSAVVYNLLAAHRKLHPSAPANPLVDYLITGSWSAKAAEEAVRLGANVNIVINTKKLRGAYTSVPPASEWRLSGPDAAYVYYCDNETVDGVEFSTVPDIDPTVPLVVDMSSNILSRRVDVARFGVIYAGAQKNIGPAGVTVVIIRRDLLVGPNSAASPEGAPLRPLMLDYKTHADHNSLYNTPPMFGIYISKLVFEWLKEYGGVARMEETNRRKARRLYETIDRSAIYKSVVERESRSRMNVTFRIYPEALEKEFLKGAEARNYVQLKGHRSVGTLCFCLAFEFLAVVMACLPAHLIHHNFDIGGIRASIYNAMPLEGVEELVTYMIEFEKANTK</sequence>
<dbReference type="InterPro" id="IPR036322">
    <property type="entry name" value="WD40_repeat_dom_sf"/>
</dbReference>
<dbReference type="PANTHER" id="PTHR43247">
    <property type="entry name" value="PHOSPHOSERINE AMINOTRANSFERASE"/>
    <property type="match status" value="1"/>
</dbReference>
<dbReference type="InterPro" id="IPR015943">
    <property type="entry name" value="WD40/YVTN_repeat-like_dom_sf"/>
</dbReference>